<comment type="caution">
    <text evidence="1">The sequence shown here is derived from an EMBL/GenBank/DDBJ whole genome shotgun (WGS) entry which is preliminary data.</text>
</comment>
<evidence type="ECO:0000313" key="2">
    <source>
        <dbReference type="Proteomes" id="UP001155586"/>
    </source>
</evidence>
<dbReference type="Proteomes" id="UP001155586">
    <property type="component" value="Unassembled WGS sequence"/>
</dbReference>
<protein>
    <submittedName>
        <fullName evidence="1">Uncharacterized protein</fullName>
    </submittedName>
</protein>
<dbReference type="AlphaFoldDB" id="A0A9X3HT22"/>
<accession>A0A9X3HT22</accession>
<evidence type="ECO:0000313" key="1">
    <source>
        <dbReference type="EMBL" id="MCW8335485.1"/>
    </source>
</evidence>
<proteinExistence type="predicted"/>
<organism evidence="1 2">
    <name type="scientific">Vibrio paucivorans</name>
    <dbReference type="NCBI Taxonomy" id="2829489"/>
    <lineage>
        <taxon>Bacteria</taxon>
        <taxon>Pseudomonadati</taxon>
        <taxon>Pseudomonadota</taxon>
        <taxon>Gammaproteobacteria</taxon>
        <taxon>Vibrionales</taxon>
        <taxon>Vibrionaceae</taxon>
        <taxon>Vibrio</taxon>
    </lineage>
</organism>
<keyword evidence="2" id="KW-1185">Reference proteome</keyword>
<sequence>MKKLAVAAIITSGLWAESIKAETGVGAFVGNPYWGAELKHNGLRMNVSLDEQFGLAMNKTFAVNNTPLYLFIGGQYVDRERHYIAVTPGIGAEFRVKPMGFYLDLAPSVYLDELEVELEARAGLRVYF</sequence>
<reference evidence="1" key="1">
    <citation type="submission" date="2022-02" db="EMBL/GenBank/DDBJ databases">
        <title>Vibrio sp. nov., a new bacterium isolated from Bohai sea, China.</title>
        <authorList>
            <person name="Yuan Y."/>
        </authorList>
    </citation>
    <scope>NUCLEOTIDE SEQUENCE</scope>
    <source>
        <strain evidence="1">DBSS07</strain>
    </source>
</reference>
<gene>
    <name evidence="1" type="ORF">MD483_16845</name>
</gene>
<name>A0A9X3HT22_9VIBR</name>
<dbReference type="RefSeq" id="WP_252029709.1">
    <property type="nucleotide sequence ID" value="NZ_JAKRRX010000117.1"/>
</dbReference>
<dbReference type="EMBL" id="JAKRRX010000117">
    <property type="protein sequence ID" value="MCW8335485.1"/>
    <property type="molecule type" value="Genomic_DNA"/>
</dbReference>